<dbReference type="AlphaFoldDB" id="A0A8S2EW24"/>
<evidence type="ECO:0000313" key="3">
    <source>
        <dbReference type="EMBL" id="CAF4134954.1"/>
    </source>
</evidence>
<protein>
    <submittedName>
        <fullName evidence="2">Uncharacterized protein</fullName>
    </submittedName>
</protein>
<feature type="coiled-coil region" evidence="1">
    <location>
        <begin position="392"/>
        <end position="419"/>
    </location>
</feature>
<feature type="non-terminal residue" evidence="2">
    <location>
        <position position="1"/>
    </location>
</feature>
<organism evidence="2 4">
    <name type="scientific">Didymodactylos carnosus</name>
    <dbReference type="NCBI Taxonomy" id="1234261"/>
    <lineage>
        <taxon>Eukaryota</taxon>
        <taxon>Metazoa</taxon>
        <taxon>Spiralia</taxon>
        <taxon>Gnathifera</taxon>
        <taxon>Rotifera</taxon>
        <taxon>Eurotatoria</taxon>
        <taxon>Bdelloidea</taxon>
        <taxon>Philodinida</taxon>
        <taxon>Philodinidae</taxon>
        <taxon>Didymodactylos</taxon>
    </lineage>
</organism>
<sequence>DIQSQMIFLEDYIDYIMPAKHNIDRRDDNNLFFVDTKIVHDLISLNTKYRSNLISLNQYVEHLNDAYNKYERLSMSLFKIENDLLIEQKSLDNNHKIVENQRNSDNNDLLSLTNLRLQTEQIQINCQQLEKKLIGYENIQLQLQNLSEDHQNNRQLFNCKSLIDKFDVLHKIVCQLRQSTINQEETYNIQRQRLTIVQLTMLQQQQIQEYKLTINDHLKDQENKDHQQKLIESNVLNENIFQTKFEQYEKIFNNLWIQIEECKEELQKSIEQYNIKNHDNLKQREFLKLKQGIDQIRGIKEQKANYLRDGLKYYNYLRENMATLTQQINSCDEQMNRLQGDCSNSFKRTEPMYNEIHTLSRDIEEKYLISDNGALRELNHKIQNVSGLVQDNVKYLSEIQDEKQKRDHLLEQLTTWMENKQIRFNQLNDRNYDENTIIERMNRIEFELNTIKEGYSILKNVQNIQEHLRGILDENDVQTIDELIGQCQQQLHLIENSHIDTLKSMKQIQTSWSKLTDSCTEAQQSLENNRLLFEKISNKQSVTPENIQKQLQILE</sequence>
<evidence type="ECO:0000256" key="1">
    <source>
        <dbReference type="SAM" id="Coils"/>
    </source>
</evidence>
<evidence type="ECO:0000313" key="4">
    <source>
        <dbReference type="Proteomes" id="UP000677228"/>
    </source>
</evidence>
<dbReference type="EMBL" id="CAJNOK010020920">
    <property type="protein sequence ID" value="CAF1324261.1"/>
    <property type="molecule type" value="Genomic_DNA"/>
</dbReference>
<accession>A0A8S2EW24</accession>
<keyword evidence="1" id="KW-0175">Coiled coil</keyword>
<proteinExistence type="predicted"/>
<feature type="non-terminal residue" evidence="2">
    <location>
        <position position="555"/>
    </location>
</feature>
<gene>
    <name evidence="2" type="ORF">OVA965_LOCUS29586</name>
    <name evidence="3" type="ORF">TMI583_LOCUS30365</name>
</gene>
<name>A0A8S2EW24_9BILA</name>
<dbReference type="Proteomes" id="UP000682733">
    <property type="component" value="Unassembled WGS sequence"/>
</dbReference>
<comment type="caution">
    <text evidence="2">The sequence shown here is derived from an EMBL/GenBank/DDBJ whole genome shotgun (WGS) entry which is preliminary data.</text>
</comment>
<reference evidence="2" key="1">
    <citation type="submission" date="2021-02" db="EMBL/GenBank/DDBJ databases">
        <authorList>
            <person name="Nowell W R."/>
        </authorList>
    </citation>
    <scope>NUCLEOTIDE SEQUENCE</scope>
</reference>
<dbReference type="EMBL" id="CAJOBA010042530">
    <property type="protein sequence ID" value="CAF4134954.1"/>
    <property type="molecule type" value="Genomic_DNA"/>
</dbReference>
<feature type="coiled-coil region" evidence="1">
    <location>
        <begin position="112"/>
        <end position="156"/>
    </location>
</feature>
<evidence type="ECO:0000313" key="2">
    <source>
        <dbReference type="EMBL" id="CAF1324261.1"/>
    </source>
</evidence>
<dbReference type="Proteomes" id="UP000677228">
    <property type="component" value="Unassembled WGS sequence"/>
</dbReference>